<accession>A0A014N4M3</accession>
<dbReference type="GO" id="GO:0003964">
    <property type="term" value="F:RNA-directed DNA polymerase activity"/>
    <property type="evidence" value="ECO:0007669"/>
    <property type="project" value="UniProtKB-KW"/>
</dbReference>
<dbReference type="GO" id="GO:0008270">
    <property type="term" value="F:zinc ion binding"/>
    <property type="evidence" value="ECO:0007669"/>
    <property type="project" value="UniProtKB-KW"/>
</dbReference>
<protein>
    <submittedName>
        <fullName evidence="9">Reverse transcriptase domain protein</fullName>
    </submittedName>
</protein>
<keyword evidence="5" id="KW-0539">Nucleus</keyword>
<keyword evidence="2" id="KW-0479">Metal-binding</keyword>
<evidence type="ECO:0000256" key="6">
    <source>
        <dbReference type="SAM" id="MobiDB-lite"/>
    </source>
</evidence>
<dbReference type="SUPFAM" id="SSF53098">
    <property type="entry name" value="Ribonuclease H-like"/>
    <property type="match status" value="2"/>
</dbReference>
<dbReference type="AlphaFoldDB" id="A0A014N4M3"/>
<dbReference type="Proteomes" id="UP000030151">
    <property type="component" value="Unassembled WGS sequence"/>
</dbReference>
<dbReference type="CDD" id="cd09276">
    <property type="entry name" value="Rnase_HI_RT_non_LTR"/>
    <property type="match status" value="1"/>
</dbReference>
<evidence type="ECO:0000313" key="10">
    <source>
        <dbReference type="Proteomes" id="UP000030151"/>
    </source>
</evidence>
<dbReference type="PROSITE" id="PS50879">
    <property type="entry name" value="RNASE_H_1"/>
    <property type="match status" value="1"/>
</dbReference>
<dbReference type="GO" id="GO:0004523">
    <property type="term" value="F:RNA-DNA hybrid ribonuclease activity"/>
    <property type="evidence" value="ECO:0007669"/>
    <property type="project" value="InterPro"/>
</dbReference>
<reference evidence="9 10" key="1">
    <citation type="submission" date="2014-02" db="EMBL/GenBank/DDBJ databases">
        <title>The genome sequence of the entomopathogenic fungus Metarhizium robertsii ARSEF 2575.</title>
        <authorList>
            <person name="Giuliano Garisto Donzelli B."/>
            <person name="Roe B.A."/>
            <person name="Macmil S.L."/>
            <person name="Krasnoff S.B."/>
            <person name="Gibson D.M."/>
        </authorList>
    </citation>
    <scope>NUCLEOTIDE SEQUENCE [LARGE SCALE GENOMIC DNA]</scope>
    <source>
        <strain evidence="9 10">ARSEF 2575</strain>
    </source>
</reference>
<dbReference type="eggNOG" id="KOG1121">
    <property type="taxonomic scope" value="Eukaryota"/>
</dbReference>
<evidence type="ECO:0000256" key="5">
    <source>
        <dbReference type="ARBA" id="ARBA00023242"/>
    </source>
</evidence>
<dbReference type="PANTHER" id="PTHR46481:SF10">
    <property type="entry name" value="ZINC FINGER BED DOMAIN-CONTAINING PROTEIN 39"/>
    <property type="match status" value="1"/>
</dbReference>
<comment type="subcellular location">
    <subcellularLocation>
        <location evidence="1">Nucleus</location>
    </subcellularLocation>
</comment>
<dbReference type="HOGENOM" id="CLU_396413_0_0_1"/>
<dbReference type="InterPro" id="IPR012337">
    <property type="entry name" value="RNaseH-like_sf"/>
</dbReference>
<dbReference type="PANTHER" id="PTHR46481">
    <property type="entry name" value="ZINC FINGER BED DOMAIN-CONTAINING PROTEIN 4"/>
    <property type="match status" value="1"/>
</dbReference>
<keyword evidence="7" id="KW-0732">Signal</keyword>
<gene>
    <name evidence="9" type="ORF">X797_012309</name>
</gene>
<keyword evidence="3" id="KW-0863">Zinc-finger</keyword>
<feature type="region of interest" description="Disordered" evidence="6">
    <location>
        <begin position="814"/>
        <end position="848"/>
    </location>
</feature>
<sequence>MKHFSILFTACTALAIAVPAINQQAKGVGEPCLTELTPCGDGLWCKPNVDTPTNNFGQKGTCQPRKQQTEQSEQSEQPEQPKGFWIFVREQSSLLSIYSVDSAETSHPSHSADLENDASRCHAPRKRHTAGCQLLEARRIRFSARIKSLDPAHPLVKRTIEAEPLPIIKGIKLKYQLPEKPFPTRLRRTDNLLPRCQRPVLLPRKYASEPLPPLQTAAKKEAAEGFNAWLESVSPLTVIVYSDGSLSEKGAAGYGFTIHQNGRSLRQGAGRLGPAEVFDAEVRGALDGLKAALRLPQSASQKIVVCLDNIAAAGCLRGQPSDSSQGVFLAFQALAKRHRQTDIRWIPGHSNIAGNEQADVLAKVGCTHPEPMNAAPTLAFLRRGAKRQCKDVARAWWNETAPDKYRSLNLDFPNCCPPELDLPRPVLHHLLAARNHRDFADYHERFGHDDAKLTCSSSWRKSPTHLFYCRKVDPRHRMRLAPSPVVAIDRAIGRDFEKFVKLAQTAEWAFTGPWWCVHVTPWLGHIHAQNKCGTESYNYLTINTHNTSPAFIHKDPSSHAGDLRTNFHVHAKFSSKGLRILLLDWVTYHNLPFDIVNTERFQRILLYGNPLLDVAHIPSAKTLFRMLESEYRGAVGPVTEILNCARSQIHFSFDGWTSKTYTSFLGINAQFIDRSFVQHRILLGFRPLSGRHNGASLADEVADTLAFWQINDPDKLGYFTLDNATNNDTCMEELAFEHNFSSEERRIRCGPHVINLSVRDLLYGSKRENFAAIVAADGDDQDEDEHIDHAIDEALNGETDYEDVEMQADAVVDPDEDFTSSHPAPEEINETNFREYSPGLEIDRTDRF</sequence>
<feature type="signal peptide" evidence="7">
    <location>
        <begin position="1"/>
        <end position="17"/>
    </location>
</feature>
<feature type="region of interest" description="Disordered" evidence="6">
    <location>
        <begin position="56"/>
        <end position="82"/>
    </location>
</feature>
<proteinExistence type="predicted"/>
<keyword evidence="4" id="KW-0862">Zinc</keyword>
<evidence type="ECO:0000256" key="2">
    <source>
        <dbReference type="ARBA" id="ARBA00022723"/>
    </source>
</evidence>
<feature type="compositionally biased region" description="Low complexity" evidence="6">
    <location>
        <begin position="69"/>
        <end position="81"/>
    </location>
</feature>
<dbReference type="InterPro" id="IPR002156">
    <property type="entry name" value="RNaseH_domain"/>
</dbReference>
<dbReference type="GO" id="GO:0005634">
    <property type="term" value="C:nucleus"/>
    <property type="evidence" value="ECO:0007669"/>
    <property type="project" value="UniProtKB-SubCell"/>
</dbReference>
<evidence type="ECO:0000313" key="9">
    <source>
        <dbReference type="EMBL" id="EXU94617.1"/>
    </source>
</evidence>
<evidence type="ECO:0000256" key="4">
    <source>
        <dbReference type="ARBA" id="ARBA00022833"/>
    </source>
</evidence>
<dbReference type="GO" id="GO:0003676">
    <property type="term" value="F:nucleic acid binding"/>
    <property type="evidence" value="ECO:0007669"/>
    <property type="project" value="InterPro"/>
</dbReference>
<feature type="compositionally biased region" description="Polar residues" evidence="6">
    <location>
        <begin position="56"/>
        <end position="66"/>
    </location>
</feature>
<organism evidence="9 10">
    <name type="scientific">Metarhizium robertsii</name>
    <dbReference type="NCBI Taxonomy" id="568076"/>
    <lineage>
        <taxon>Eukaryota</taxon>
        <taxon>Fungi</taxon>
        <taxon>Dikarya</taxon>
        <taxon>Ascomycota</taxon>
        <taxon>Pezizomycotina</taxon>
        <taxon>Sordariomycetes</taxon>
        <taxon>Hypocreomycetidae</taxon>
        <taxon>Hypocreales</taxon>
        <taxon>Clavicipitaceae</taxon>
        <taxon>Metarhizium</taxon>
    </lineage>
</organism>
<dbReference type="InterPro" id="IPR036397">
    <property type="entry name" value="RNaseH_sf"/>
</dbReference>
<evidence type="ECO:0000259" key="8">
    <source>
        <dbReference type="PROSITE" id="PS50879"/>
    </source>
</evidence>
<keyword evidence="9" id="KW-0808">Transferase</keyword>
<evidence type="ECO:0000256" key="3">
    <source>
        <dbReference type="ARBA" id="ARBA00022771"/>
    </source>
</evidence>
<keyword evidence="9" id="KW-0695">RNA-directed DNA polymerase</keyword>
<name>A0A014N4M3_9HYPO</name>
<evidence type="ECO:0000256" key="7">
    <source>
        <dbReference type="SAM" id="SignalP"/>
    </source>
</evidence>
<dbReference type="Pfam" id="PF00075">
    <property type="entry name" value="RNase_H"/>
    <property type="match status" value="1"/>
</dbReference>
<dbReference type="InterPro" id="IPR052035">
    <property type="entry name" value="ZnF_BED_domain_contain"/>
</dbReference>
<feature type="chain" id="PRO_5001473911" evidence="7">
    <location>
        <begin position="18"/>
        <end position="848"/>
    </location>
</feature>
<comment type="caution">
    <text evidence="9">The sequence shown here is derived from an EMBL/GenBank/DDBJ whole genome shotgun (WGS) entry which is preliminary data.</text>
</comment>
<evidence type="ECO:0000256" key="1">
    <source>
        <dbReference type="ARBA" id="ARBA00004123"/>
    </source>
</evidence>
<keyword evidence="9" id="KW-0548">Nucleotidyltransferase</keyword>
<feature type="domain" description="RNase H type-1" evidence="8">
    <location>
        <begin position="234"/>
        <end position="367"/>
    </location>
</feature>
<dbReference type="EMBL" id="JELW01000211">
    <property type="protein sequence ID" value="EXU94617.1"/>
    <property type="molecule type" value="Genomic_DNA"/>
</dbReference>
<dbReference type="Gene3D" id="3.30.420.10">
    <property type="entry name" value="Ribonuclease H-like superfamily/Ribonuclease H"/>
    <property type="match status" value="1"/>
</dbReference>